<name>A0A9P8ENA4_AURME</name>
<protein>
    <submittedName>
        <fullName evidence="3">Uncharacterized protein</fullName>
    </submittedName>
</protein>
<dbReference type="Proteomes" id="UP000779574">
    <property type="component" value="Unassembled WGS sequence"/>
</dbReference>
<sequence>MGLAAILEVVGIFCLASHLVDWPNPICAFGGEDTLSIETDDPAQALKERLKTMPDSLSIEILDGPIGQAEAERIMSTAISVMKAQATVGPDAISQDELAEFLARLDTPKPTTMVTVATSIPTKSSAPKRPVDLSDLSDEELKRYGLERNWDCGFWQIHPCGVRKISASPWQTQSPPLDEFSAGLDVPKPTKRSDETSESDHSSEEEPNSTIDEKLRGSRLGALRRGKHCPLWTPFCWKCLAPDAISDADHSSGEELKKAADEGPEAAFIFCIPTPWMPLCI</sequence>
<feature type="chain" id="PRO_5040213373" evidence="2">
    <location>
        <begin position="17"/>
        <end position="281"/>
    </location>
</feature>
<keyword evidence="2" id="KW-0732">Signal</keyword>
<feature type="compositionally biased region" description="Basic and acidic residues" evidence="1">
    <location>
        <begin position="191"/>
        <end position="204"/>
    </location>
</feature>
<feature type="region of interest" description="Disordered" evidence="1">
    <location>
        <begin position="168"/>
        <end position="216"/>
    </location>
</feature>
<feature type="non-terminal residue" evidence="3">
    <location>
        <position position="281"/>
    </location>
</feature>
<organism evidence="3 4">
    <name type="scientific">Aureobasidium melanogenum</name>
    <name type="common">Aureobasidium pullulans var. melanogenum</name>
    <dbReference type="NCBI Taxonomy" id="46634"/>
    <lineage>
        <taxon>Eukaryota</taxon>
        <taxon>Fungi</taxon>
        <taxon>Dikarya</taxon>
        <taxon>Ascomycota</taxon>
        <taxon>Pezizomycotina</taxon>
        <taxon>Dothideomycetes</taxon>
        <taxon>Dothideomycetidae</taxon>
        <taxon>Dothideales</taxon>
        <taxon>Saccotheciaceae</taxon>
        <taxon>Aureobasidium</taxon>
    </lineage>
</organism>
<gene>
    <name evidence="3" type="ORF">KCU76_g5340</name>
</gene>
<evidence type="ECO:0000256" key="2">
    <source>
        <dbReference type="SAM" id="SignalP"/>
    </source>
</evidence>
<dbReference type="EMBL" id="JAHFXF010000166">
    <property type="protein sequence ID" value="KAG9694287.1"/>
    <property type="molecule type" value="Genomic_DNA"/>
</dbReference>
<evidence type="ECO:0000313" key="3">
    <source>
        <dbReference type="EMBL" id="KAG9694287.1"/>
    </source>
</evidence>
<reference evidence="3" key="2">
    <citation type="submission" date="2021-08" db="EMBL/GenBank/DDBJ databases">
        <authorList>
            <person name="Gostincar C."/>
            <person name="Sun X."/>
            <person name="Song Z."/>
            <person name="Gunde-Cimerman N."/>
        </authorList>
    </citation>
    <scope>NUCLEOTIDE SEQUENCE</scope>
    <source>
        <strain evidence="3">EXF-9911</strain>
    </source>
</reference>
<comment type="caution">
    <text evidence="3">The sequence shown here is derived from an EMBL/GenBank/DDBJ whole genome shotgun (WGS) entry which is preliminary data.</text>
</comment>
<evidence type="ECO:0000313" key="4">
    <source>
        <dbReference type="Proteomes" id="UP000779574"/>
    </source>
</evidence>
<evidence type="ECO:0000256" key="1">
    <source>
        <dbReference type="SAM" id="MobiDB-lite"/>
    </source>
</evidence>
<dbReference type="AlphaFoldDB" id="A0A9P8ENA4"/>
<feature type="signal peptide" evidence="2">
    <location>
        <begin position="1"/>
        <end position="16"/>
    </location>
</feature>
<proteinExistence type="predicted"/>
<accession>A0A9P8ENA4</accession>
<reference evidence="3" key="1">
    <citation type="journal article" date="2021" name="J Fungi (Basel)">
        <title>Virulence traits and population genomics of the black yeast Aureobasidium melanogenum.</title>
        <authorList>
            <person name="Cernosa A."/>
            <person name="Sun X."/>
            <person name="Gostincar C."/>
            <person name="Fang C."/>
            <person name="Gunde-Cimerman N."/>
            <person name="Song Z."/>
        </authorList>
    </citation>
    <scope>NUCLEOTIDE SEQUENCE</scope>
    <source>
        <strain evidence="3">EXF-9911</strain>
    </source>
</reference>